<dbReference type="AlphaFoldDB" id="A0AAW3MY50"/>
<reference evidence="1 2" key="1">
    <citation type="submission" date="2015-11" db="EMBL/GenBank/DDBJ databases">
        <title>Expanding the genomic diversity of Burkholderia species for the development of highly accurate diagnostics.</title>
        <authorList>
            <person name="Sahl J."/>
            <person name="Keim P."/>
            <person name="Wagner D."/>
        </authorList>
    </citation>
    <scope>NUCLEOTIDE SEQUENCE [LARGE SCALE GENOMIC DNA]</scope>
    <source>
        <strain evidence="1 2">MSMB1808WGS</strain>
    </source>
</reference>
<evidence type="ECO:0000313" key="1">
    <source>
        <dbReference type="EMBL" id="KVP98121.1"/>
    </source>
</evidence>
<dbReference type="Proteomes" id="UP000056453">
    <property type="component" value="Unassembled WGS sequence"/>
</dbReference>
<comment type="caution">
    <text evidence="1">The sequence shown here is derived from an EMBL/GenBank/DDBJ whole genome shotgun (WGS) entry which is preliminary data.</text>
</comment>
<dbReference type="EMBL" id="LPBJ01000047">
    <property type="protein sequence ID" value="KVP98121.1"/>
    <property type="molecule type" value="Genomic_DNA"/>
</dbReference>
<organism evidence="1 2">
    <name type="scientific">Burkholderia ubonensis</name>
    <dbReference type="NCBI Taxonomy" id="101571"/>
    <lineage>
        <taxon>Bacteria</taxon>
        <taxon>Pseudomonadati</taxon>
        <taxon>Pseudomonadota</taxon>
        <taxon>Betaproteobacteria</taxon>
        <taxon>Burkholderiales</taxon>
        <taxon>Burkholderiaceae</taxon>
        <taxon>Burkholderia</taxon>
        <taxon>Burkholderia cepacia complex</taxon>
    </lineage>
</organism>
<dbReference type="RefSeq" id="WP_059925142.1">
    <property type="nucleotide sequence ID" value="NZ_LPBG01000047.1"/>
</dbReference>
<accession>A0AAW3MY50</accession>
<protein>
    <submittedName>
        <fullName evidence="1">Uncharacterized protein</fullName>
    </submittedName>
</protein>
<name>A0AAW3MY50_9BURK</name>
<keyword evidence="2" id="KW-1185">Reference proteome</keyword>
<gene>
    <name evidence="1" type="ORF">WJ96_05995</name>
</gene>
<sequence>MATSQKVSAAHQRLFDRFLEERGDKPFRRQDIADVLYPHLRPRTMGAACNLADVFLRQLKSANRLTKAGHVHWQLIVPTERTLKGGRQVQEHADAKDLTLTTRCPEKWACIDLETGEVWGGSDRGWLKASDVVCREAAAVLRTRVDQLKGTGA</sequence>
<proteinExistence type="predicted"/>
<evidence type="ECO:0000313" key="2">
    <source>
        <dbReference type="Proteomes" id="UP000056453"/>
    </source>
</evidence>